<organism evidence="1 2">
    <name type="scientific">Paralvinella palmiformis</name>
    <dbReference type="NCBI Taxonomy" id="53620"/>
    <lineage>
        <taxon>Eukaryota</taxon>
        <taxon>Metazoa</taxon>
        <taxon>Spiralia</taxon>
        <taxon>Lophotrochozoa</taxon>
        <taxon>Annelida</taxon>
        <taxon>Polychaeta</taxon>
        <taxon>Sedentaria</taxon>
        <taxon>Canalipalpata</taxon>
        <taxon>Terebellida</taxon>
        <taxon>Terebelliformia</taxon>
        <taxon>Alvinellidae</taxon>
        <taxon>Paralvinella</taxon>
    </lineage>
</organism>
<protein>
    <submittedName>
        <fullName evidence="1">Uncharacterized protein</fullName>
    </submittedName>
</protein>
<accession>A0AAD9IV89</accession>
<reference evidence="1" key="1">
    <citation type="journal article" date="2023" name="Mol. Biol. Evol.">
        <title>Third-Generation Sequencing Reveals the Adaptive Role of the Epigenome in Three Deep-Sea Polychaetes.</title>
        <authorList>
            <person name="Perez M."/>
            <person name="Aroh O."/>
            <person name="Sun Y."/>
            <person name="Lan Y."/>
            <person name="Juniper S.K."/>
            <person name="Young C.R."/>
            <person name="Angers B."/>
            <person name="Qian P.Y."/>
        </authorList>
    </citation>
    <scope>NUCLEOTIDE SEQUENCE</scope>
    <source>
        <strain evidence="1">P08H-3</strain>
    </source>
</reference>
<dbReference type="Pfam" id="PF13578">
    <property type="entry name" value="Methyltransf_24"/>
    <property type="match status" value="1"/>
</dbReference>
<dbReference type="EMBL" id="JAODUP010001085">
    <property type="protein sequence ID" value="KAK2141539.1"/>
    <property type="molecule type" value="Genomic_DNA"/>
</dbReference>
<dbReference type="InterPro" id="IPR029063">
    <property type="entry name" value="SAM-dependent_MTases_sf"/>
</dbReference>
<dbReference type="SUPFAM" id="SSF53335">
    <property type="entry name" value="S-adenosyl-L-methionine-dependent methyltransferases"/>
    <property type="match status" value="1"/>
</dbReference>
<sequence>MHSRSTPRITTISHLVPSKSPVNWDRRFWFVPNDVRDCIQLFGGNSFINGSFIGEYNTFNTEFKKITEQNAPNEGYTAQISVAYKAYLGLASHSSVKTICETGFNAGHSTFGWLTINPNAHVYSFDIGVHQYAKPMAEYIRKLHPERFNITWGDSTKTIPIFHRQHPEVLCDLIIIDGGHTTGICKADLLNFKKMANNDSIVILDNYPQKRWRFNQILGDVWEWAKRNGEISEIFRCHVDAKPSDFGFSVGKYLTRCM</sequence>
<evidence type="ECO:0000313" key="1">
    <source>
        <dbReference type="EMBL" id="KAK2141539.1"/>
    </source>
</evidence>
<proteinExistence type="predicted"/>
<dbReference type="Gene3D" id="3.40.50.150">
    <property type="entry name" value="Vaccinia Virus protein VP39"/>
    <property type="match status" value="1"/>
</dbReference>
<dbReference type="AlphaFoldDB" id="A0AAD9IV89"/>
<comment type="caution">
    <text evidence="1">The sequence shown here is derived from an EMBL/GenBank/DDBJ whole genome shotgun (WGS) entry which is preliminary data.</text>
</comment>
<keyword evidence="2" id="KW-1185">Reference proteome</keyword>
<name>A0AAD9IV89_9ANNE</name>
<dbReference type="Proteomes" id="UP001208570">
    <property type="component" value="Unassembled WGS sequence"/>
</dbReference>
<evidence type="ECO:0000313" key="2">
    <source>
        <dbReference type="Proteomes" id="UP001208570"/>
    </source>
</evidence>
<gene>
    <name evidence="1" type="ORF">LSH36_1085g00014</name>
</gene>